<keyword evidence="2" id="KW-1185">Reference proteome</keyword>
<reference evidence="1 2" key="1">
    <citation type="journal article" date="2019" name="Gigascience">
        <title>Whole-genome sequence of the oriental lung fluke Paragonimus westermani.</title>
        <authorList>
            <person name="Oey H."/>
            <person name="Zakrzewski M."/>
            <person name="Narain K."/>
            <person name="Devi K.R."/>
            <person name="Agatsuma T."/>
            <person name="Nawaratna S."/>
            <person name="Gobert G.N."/>
            <person name="Jones M.K."/>
            <person name="Ragan M.A."/>
            <person name="McManus D.P."/>
            <person name="Krause L."/>
        </authorList>
    </citation>
    <scope>NUCLEOTIDE SEQUENCE [LARGE SCALE GENOMIC DNA]</scope>
    <source>
        <strain evidence="1 2">IND2009</strain>
    </source>
</reference>
<evidence type="ECO:0000313" key="1">
    <source>
        <dbReference type="EMBL" id="KAA3679155.1"/>
    </source>
</evidence>
<dbReference type="Proteomes" id="UP000324629">
    <property type="component" value="Unassembled WGS sequence"/>
</dbReference>
<protein>
    <recommendedName>
        <fullName evidence="3">Reverse transcriptase domain-containing protein</fullName>
    </recommendedName>
</protein>
<evidence type="ECO:0000313" key="2">
    <source>
        <dbReference type="Proteomes" id="UP000324629"/>
    </source>
</evidence>
<dbReference type="PANTHER" id="PTHR19446">
    <property type="entry name" value="REVERSE TRANSCRIPTASES"/>
    <property type="match status" value="1"/>
</dbReference>
<gene>
    <name evidence="1" type="ORF">DEA37_0011130</name>
</gene>
<name>A0A5J4NTY5_9TREM</name>
<evidence type="ECO:0008006" key="3">
    <source>
        <dbReference type="Google" id="ProtNLM"/>
    </source>
</evidence>
<dbReference type="EMBL" id="QNGE01000830">
    <property type="protein sequence ID" value="KAA3679155.1"/>
    <property type="molecule type" value="Genomic_DNA"/>
</dbReference>
<dbReference type="AlphaFoldDB" id="A0A5J4NTY5"/>
<comment type="caution">
    <text evidence="1">The sequence shown here is derived from an EMBL/GenBank/DDBJ whole genome shotgun (WGS) entry which is preliminary data.</text>
</comment>
<proteinExistence type="predicted"/>
<organism evidence="1 2">
    <name type="scientific">Paragonimus westermani</name>
    <dbReference type="NCBI Taxonomy" id="34504"/>
    <lineage>
        <taxon>Eukaryota</taxon>
        <taxon>Metazoa</taxon>
        <taxon>Spiralia</taxon>
        <taxon>Lophotrochozoa</taxon>
        <taxon>Platyhelminthes</taxon>
        <taxon>Trematoda</taxon>
        <taxon>Digenea</taxon>
        <taxon>Plagiorchiida</taxon>
        <taxon>Troglotremata</taxon>
        <taxon>Troglotrematidae</taxon>
        <taxon>Paragonimus</taxon>
    </lineage>
</organism>
<accession>A0A5J4NTY5</accession>
<sequence length="428" mass="47457">MGTIPTDIHGAADYLDDIIVVGHSTGDLEPKLDPTLTFLEQFSWPQPDHVYDGTRLVSYCIPEAEVVLELKLLKRNKAPGPDFLSSSIFKDAGVRLLSELIKLLQTILETEEVPRDWSPEVYVTTTEASAWCLLRPSYSLTSFYVGSLNPEKVRYAKNQQDSDPVARGGVDHIFTLRRILEHRHSYRQPTAVVFLDLRAAFDSVARNVLWSCLLRKGYCSATTFGQADALFRLIGSRAPKDEGTITAVVNIEADVNLILSEAVRALPVTTVMVKEATKLDAILRQVTDSSIAKTGFALLLSGGTFLYVAASHILPELIQTHSVCAPEGLHTSADPTQSETGDYTLYTLGSTDPIIVYTNPTGTTDSNNAAFFTSTLGPGNEAINAMFRSIRYQLAGRVHGIKENWWRKQGERMQGLQDRRQHRVLRFV</sequence>